<dbReference type="AlphaFoldDB" id="A0A2P7BQK2"/>
<sequence>MARAKIGRQPDKIIGRTRQPKSIQSLFSTPIHSDISIPVAIMRRSHRAPALSTVLHSAAWSMRGGAWRSVHIHEKFTWPGVD</sequence>
<evidence type="ECO:0000313" key="1">
    <source>
        <dbReference type="EMBL" id="PSH68736.1"/>
    </source>
</evidence>
<organism evidence="1 2">
    <name type="scientific">Phyllobacterium brassicacearum</name>
    <dbReference type="NCBI Taxonomy" id="314235"/>
    <lineage>
        <taxon>Bacteria</taxon>
        <taxon>Pseudomonadati</taxon>
        <taxon>Pseudomonadota</taxon>
        <taxon>Alphaproteobacteria</taxon>
        <taxon>Hyphomicrobiales</taxon>
        <taxon>Phyllobacteriaceae</taxon>
        <taxon>Phyllobacterium</taxon>
    </lineage>
</organism>
<accession>A0A2P7BQK2</accession>
<reference evidence="2" key="1">
    <citation type="submission" date="2017-11" db="EMBL/GenBank/DDBJ databases">
        <authorList>
            <person name="Kuznetsova I."/>
            <person name="Sazanova A."/>
            <person name="Chirak E."/>
            <person name="Safronova V."/>
            <person name="Willems A."/>
        </authorList>
    </citation>
    <scope>NUCLEOTIDE SEQUENCE [LARGE SCALE GENOMIC DNA]</scope>
    <source>
        <strain evidence="2">STM 196</strain>
    </source>
</reference>
<dbReference type="Proteomes" id="UP000241444">
    <property type="component" value="Unassembled WGS sequence"/>
</dbReference>
<proteinExistence type="predicted"/>
<evidence type="ECO:0000313" key="2">
    <source>
        <dbReference type="Proteomes" id="UP000241444"/>
    </source>
</evidence>
<dbReference type="EMBL" id="PGGO01000007">
    <property type="protein sequence ID" value="PSH68736.1"/>
    <property type="molecule type" value="Genomic_DNA"/>
</dbReference>
<keyword evidence="2" id="KW-1185">Reference proteome</keyword>
<protein>
    <submittedName>
        <fullName evidence="1">Uncharacterized protein</fullName>
    </submittedName>
</protein>
<name>A0A2P7BQK2_9HYPH</name>
<comment type="caution">
    <text evidence="1">The sequence shown here is derived from an EMBL/GenBank/DDBJ whole genome shotgun (WGS) entry which is preliminary data.</text>
</comment>
<gene>
    <name evidence="1" type="ORF">CU102_10605</name>
</gene>